<feature type="region of interest" description="Disordered" evidence="5">
    <location>
        <begin position="196"/>
        <end position="236"/>
    </location>
</feature>
<evidence type="ECO:0000256" key="4">
    <source>
        <dbReference type="PROSITE-ProRule" id="PRU00335"/>
    </source>
</evidence>
<dbReference type="SUPFAM" id="SSF48498">
    <property type="entry name" value="Tetracyclin repressor-like, C-terminal domain"/>
    <property type="match status" value="1"/>
</dbReference>
<organism evidence="7 8">
    <name type="scientific">Streptomyces daghestanicus</name>
    <dbReference type="NCBI Taxonomy" id="66885"/>
    <lineage>
        <taxon>Bacteria</taxon>
        <taxon>Bacillati</taxon>
        <taxon>Actinomycetota</taxon>
        <taxon>Actinomycetes</taxon>
        <taxon>Kitasatosporales</taxon>
        <taxon>Streptomycetaceae</taxon>
        <taxon>Streptomyces</taxon>
    </lineage>
</organism>
<dbReference type="InterPro" id="IPR011075">
    <property type="entry name" value="TetR_C"/>
</dbReference>
<comment type="caution">
    <text evidence="7">The sequence shown here is derived from an EMBL/GenBank/DDBJ whole genome shotgun (WGS) entry which is preliminary data.</text>
</comment>
<gene>
    <name evidence="7" type="ORF">Sdagh_48030</name>
</gene>
<accession>A0ABQ3Q723</accession>
<dbReference type="Gene3D" id="1.10.357.10">
    <property type="entry name" value="Tetracycline Repressor, domain 2"/>
    <property type="match status" value="1"/>
</dbReference>
<keyword evidence="1" id="KW-0805">Transcription regulation</keyword>
<dbReference type="PROSITE" id="PS50977">
    <property type="entry name" value="HTH_TETR_2"/>
    <property type="match status" value="1"/>
</dbReference>
<dbReference type="InterPro" id="IPR009057">
    <property type="entry name" value="Homeodomain-like_sf"/>
</dbReference>
<evidence type="ECO:0000256" key="3">
    <source>
        <dbReference type="ARBA" id="ARBA00023163"/>
    </source>
</evidence>
<dbReference type="InterPro" id="IPR001647">
    <property type="entry name" value="HTH_TetR"/>
</dbReference>
<feature type="domain" description="HTH tetR-type" evidence="6">
    <location>
        <begin position="6"/>
        <end position="66"/>
    </location>
</feature>
<dbReference type="PANTHER" id="PTHR47506:SF1">
    <property type="entry name" value="HTH-TYPE TRANSCRIPTIONAL REGULATOR YJDC"/>
    <property type="match status" value="1"/>
</dbReference>
<dbReference type="Pfam" id="PF00440">
    <property type="entry name" value="TetR_N"/>
    <property type="match status" value="1"/>
</dbReference>
<dbReference type="Gene3D" id="1.10.10.60">
    <property type="entry name" value="Homeodomain-like"/>
    <property type="match status" value="1"/>
</dbReference>
<keyword evidence="2 4" id="KW-0238">DNA-binding</keyword>
<evidence type="ECO:0000313" key="7">
    <source>
        <dbReference type="EMBL" id="GHI33073.1"/>
    </source>
</evidence>
<evidence type="ECO:0000256" key="5">
    <source>
        <dbReference type="SAM" id="MobiDB-lite"/>
    </source>
</evidence>
<dbReference type="PANTHER" id="PTHR47506">
    <property type="entry name" value="TRANSCRIPTIONAL REGULATORY PROTEIN"/>
    <property type="match status" value="1"/>
</dbReference>
<evidence type="ECO:0000256" key="2">
    <source>
        <dbReference type="ARBA" id="ARBA00023125"/>
    </source>
</evidence>
<dbReference type="InterPro" id="IPR036271">
    <property type="entry name" value="Tet_transcr_reg_TetR-rel_C_sf"/>
</dbReference>
<keyword evidence="8" id="KW-1185">Reference proteome</keyword>
<sequence>MAGRKQFDIATALDAAMIQFWRSGYADTSVDDLSRATGLNRSSIYSSLGDKDTLFTRCLERYATRYGDKYDAALSRAADRPLAAVRAFFDVTLDRIADPGLPDGCLVAQTVMATPVLSPGVAARAREAIGLQHTRLRTALEAGRLRDETAESFATHLAAVNQSLAVMSRAGTSADQLRAVVDVTLDALARALGASDEDATSLVGPRPVPEHDEGPVSDASRTGSPPATVASRDNRI</sequence>
<dbReference type="Pfam" id="PF16925">
    <property type="entry name" value="TetR_C_13"/>
    <property type="match status" value="1"/>
</dbReference>
<feature type="DNA-binding region" description="H-T-H motif" evidence="4">
    <location>
        <begin position="29"/>
        <end position="48"/>
    </location>
</feature>
<name>A0ABQ3Q723_9ACTN</name>
<evidence type="ECO:0000259" key="6">
    <source>
        <dbReference type="PROSITE" id="PS50977"/>
    </source>
</evidence>
<reference evidence="7" key="1">
    <citation type="submission" date="2024-05" db="EMBL/GenBank/DDBJ databases">
        <title>Whole genome shotgun sequence of Streptomyces daghestanicus NBRC 12762.</title>
        <authorList>
            <person name="Komaki H."/>
            <person name="Tamura T."/>
        </authorList>
    </citation>
    <scope>NUCLEOTIDE SEQUENCE</scope>
    <source>
        <strain evidence="7">NBRC 12762</strain>
    </source>
</reference>
<keyword evidence="3" id="KW-0804">Transcription</keyword>
<dbReference type="EMBL" id="BNDX01000011">
    <property type="protein sequence ID" value="GHI33073.1"/>
    <property type="molecule type" value="Genomic_DNA"/>
</dbReference>
<proteinExistence type="predicted"/>
<dbReference type="SUPFAM" id="SSF46689">
    <property type="entry name" value="Homeodomain-like"/>
    <property type="match status" value="1"/>
</dbReference>
<evidence type="ECO:0000256" key="1">
    <source>
        <dbReference type="ARBA" id="ARBA00023015"/>
    </source>
</evidence>
<evidence type="ECO:0000313" key="8">
    <source>
        <dbReference type="Proteomes" id="UP001052655"/>
    </source>
</evidence>
<protein>
    <submittedName>
        <fullName evidence="7">TetR family transcriptional regulator</fullName>
    </submittedName>
</protein>
<dbReference type="Proteomes" id="UP001052655">
    <property type="component" value="Unassembled WGS sequence"/>
</dbReference>